<evidence type="ECO:0000256" key="3">
    <source>
        <dbReference type="SAM" id="MobiDB-lite"/>
    </source>
</evidence>
<organism evidence="4 5">
    <name type="scientific">Microthyrium microscopicum</name>
    <dbReference type="NCBI Taxonomy" id="703497"/>
    <lineage>
        <taxon>Eukaryota</taxon>
        <taxon>Fungi</taxon>
        <taxon>Dikarya</taxon>
        <taxon>Ascomycota</taxon>
        <taxon>Pezizomycotina</taxon>
        <taxon>Dothideomycetes</taxon>
        <taxon>Dothideomycetes incertae sedis</taxon>
        <taxon>Microthyriales</taxon>
        <taxon>Microthyriaceae</taxon>
        <taxon>Microthyrium</taxon>
    </lineage>
</organism>
<name>A0A6A6UTH8_9PEZI</name>
<dbReference type="EMBL" id="MU004230">
    <property type="protein sequence ID" value="KAF2675432.1"/>
    <property type="molecule type" value="Genomic_DNA"/>
</dbReference>
<feature type="compositionally biased region" description="Polar residues" evidence="3">
    <location>
        <begin position="210"/>
        <end position="230"/>
    </location>
</feature>
<evidence type="ECO:0008006" key="6">
    <source>
        <dbReference type="Google" id="ProtNLM"/>
    </source>
</evidence>
<dbReference type="InterPro" id="IPR046347">
    <property type="entry name" value="bZIP_sf"/>
</dbReference>
<proteinExistence type="predicted"/>
<feature type="region of interest" description="Disordered" evidence="3">
    <location>
        <begin position="210"/>
        <end position="250"/>
    </location>
</feature>
<evidence type="ECO:0000313" key="4">
    <source>
        <dbReference type="EMBL" id="KAF2675432.1"/>
    </source>
</evidence>
<dbReference type="OrthoDB" id="2590011at2759"/>
<protein>
    <recommendedName>
        <fullName evidence="6">BZIP domain-containing protein</fullName>
    </recommendedName>
</protein>
<dbReference type="GO" id="GO:0000976">
    <property type="term" value="F:transcription cis-regulatory region binding"/>
    <property type="evidence" value="ECO:0007669"/>
    <property type="project" value="InterPro"/>
</dbReference>
<evidence type="ECO:0000313" key="5">
    <source>
        <dbReference type="Proteomes" id="UP000799302"/>
    </source>
</evidence>
<sequence length="425" mass="47151">MDQYHWNMPSPISPQEQMLTPVAQLSPAGVPVKLEWPYAVGSLDFDLYDSRETGPTVQTIYPNTSSAGVIKGQLCGLDEVDPALGPLERLQRKWGIGDRKTRDGQPAKRRGPKPDAKPALTRRQELNRQAQRTHRERKENYMRELEITIDGLRKNYARDVDAVREENKKLKELLAAHGIQHEYNSTPPQSYTSAGSAIGASTGSMSGYGTHSTGYASPQNQAVSNLSMGNPSPSYPLQSPSSAGLHTPRSNIHGLDYEDVGLDFVATLEQNCTNHQQYMVNKSLDDENWPSGHALMVTVPPREHCQEHGMDVEYPHKLPEMPKPDLAKMLDLCTRLPGLKDELTPVMAWAYLLSHPACPQMTKDDFDAVKVDLKPKVACYGFGAVLENFEVEDAIHKVLTSKNEPATQGGAMEWEMVTRGANPVR</sequence>
<keyword evidence="5" id="KW-1185">Reference proteome</keyword>
<dbReference type="SUPFAM" id="SSF57959">
    <property type="entry name" value="Leucine zipper domain"/>
    <property type="match status" value="1"/>
</dbReference>
<reference evidence="4" key="1">
    <citation type="journal article" date="2020" name="Stud. Mycol.">
        <title>101 Dothideomycetes genomes: a test case for predicting lifestyles and emergence of pathogens.</title>
        <authorList>
            <person name="Haridas S."/>
            <person name="Albert R."/>
            <person name="Binder M."/>
            <person name="Bloem J."/>
            <person name="Labutti K."/>
            <person name="Salamov A."/>
            <person name="Andreopoulos B."/>
            <person name="Baker S."/>
            <person name="Barry K."/>
            <person name="Bills G."/>
            <person name="Bluhm B."/>
            <person name="Cannon C."/>
            <person name="Castanera R."/>
            <person name="Culley D."/>
            <person name="Daum C."/>
            <person name="Ezra D."/>
            <person name="Gonzalez J."/>
            <person name="Henrissat B."/>
            <person name="Kuo A."/>
            <person name="Liang C."/>
            <person name="Lipzen A."/>
            <person name="Lutzoni F."/>
            <person name="Magnuson J."/>
            <person name="Mondo S."/>
            <person name="Nolan M."/>
            <person name="Ohm R."/>
            <person name="Pangilinan J."/>
            <person name="Park H.-J."/>
            <person name="Ramirez L."/>
            <person name="Alfaro M."/>
            <person name="Sun H."/>
            <person name="Tritt A."/>
            <person name="Yoshinaga Y."/>
            <person name="Zwiers L.-H."/>
            <person name="Turgeon B."/>
            <person name="Goodwin S."/>
            <person name="Spatafora J."/>
            <person name="Crous P."/>
            <person name="Grigoriev I."/>
        </authorList>
    </citation>
    <scope>NUCLEOTIDE SEQUENCE</scope>
    <source>
        <strain evidence="4">CBS 115976</strain>
    </source>
</reference>
<dbReference type="PANTHER" id="PTHR40621:SF6">
    <property type="entry name" value="AP-1-LIKE TRANSCRIPTION FACTOR YAP1-RELATED"/>
    <property type="match status" value="1"/>
</dbReference>
<feature type="compositionally biased region" description="Basic and acidic residues" evidence="3">
    <location>
        <begin position="92"/>
        <end position="126"/>
    </location>
</feature>
<accession>A0A6A6UTH8</accession>
<dbReference type="GO" id="GO:0090575">
    <property type="term" value="C:RNA polymerase II transcription regulator complex"/>
    <property type="evidence" value="ECO:0007669"/>
    <property type="project" value="TreeGrafter"/>
</dbReference>
<gene>
    <name evidence="4" type="ORF">BT63DRAFT_450417</name>
</gene>
<dbReference type="GO" id="GO:0001228">
    <property type="term" value="F:DNA-binding transcription activator activity, RNA polymerase II-specific"/>
    <property type="evidence" value="ECO:0007669"/>
    <property type="project" value="TreeGrafter"/>
</dbReference>
<dbReference type="Gene3D" id="1.20.5.170">
    <property type="match status" value="1"/>
</dbReference>
<comment type="subcellular location">
    <subcellularLocation>
        <location evidence="1">Nucleus</location>
    </subcellularLocation>
</comment>
<dbReference type="Proteomes" id="UP000799302">
    <property type="component" value="Unassembled WGS sequence"/>
</dbReference>
<dbReference type="AlphaFoldDB" id="A0A6A6UTH8"/>
<feature type="compositionally biased region" description="Low complexity" evidence="3">
    <location>
        <begin position="231"/>
        <end position="242"/>
    </location>
</feature>
<dbReference type="PANTHER" id="PTHR40621">
    <property type="entry name" value="TRANSCRIPTION FACTOR KAPC-RELATED"/>
    <property type="match status" value="1"/>
</dbReference>
<dbReference type="InterPro" id="IPR050936">
    <property type="entry name" value="AP-1-like"/>
</dbReference>
<keyword evidence="2" id="KW-0539">Nucleus</keyword>
<evidence type="ECO:0000256" key="1">
    <source>
        <dbReference type="ARBA" id="ARBA00004123"/>
    </source>
</evidence>
<evidence type="ECO:0000256" key="2">
    <source>
        <dbReference type="ARBA" id="ARBA00023242"/>
    </source>
</evidence>
<feature type="region of interest" description="Disordered" evidence="3">
    <location>
        <begin position="92"/>
        <end position="137"/>
    </location>
</feature>
<dbReference type="CDD" id="cd14688">
    <property type="entry name" value="bZIP_YAP"/>
    <property type="match status" value="1"/>
</dbReference>